<evidence type="ECO:0000313" key="1">
    <source>
        <dbReference type="EMBL" id="MFC4959372.1"/>
    </source>
</evidence>
<name>A0ABV9UTC2_9ACTN</name>
<gene>
    <name evidence="1" type="ORF">ACFPFX_24070</name>
</gene>
<protein>
    <submittedName>
        <fullName evidence="1">Fic family toxin-antitoxin system, toxin component</fullName>
    </submittedName>
</protein>
<proteinExistence type="predicted"/>
<organism evidence="1 2">
    <name type="scientific">Streptomyces mauvecolor</name>
    <dbReference type="NCBI Taxonomy" id="58345"/>
    <lineage>
        <taxon>Bacteria</taxon>
        <taxon>Bacillati</taxon>
        <taxon>Actinomycetota</taxon>
        <taxon>Actinomycetes</taxon>
        <taxon>Kitasatosporales</taxon>
        <taxon>Streptomycetaceae</taxon>
        <taxon>Streptomyces</taxon>
    </lineage>
</organism>
<reference evidence="2" key="1">
    <citation type="journal article" date="2019" name="Int. J. Syst. Evol. Microbiol.">
        <title>The Global Catalogue of Microorganisms (GCM) 10K type strain sequencing project: providing services to taxonomists for standard genome sequencing and annotation.</title>
        <authorList>
            <consortium name="The Broad Institute Genomics Platform"/>
            <consortium name="The Broad Institute Genome Sequencing Center for Infectious Disease"/>
            <person name="Wu L."/>
            <person name="Ma J."/>
        </authorList>
    </citation>
    <scope>NUCLEOTIDE SEQUENCE [LARGE SCALE GENOMIC DNA]</scope>
    <source>
        <strain evidence="2">CCM 7224</strain>
    </source>
</reference>
<keyword evidence="2" id="KW-1185">Reference proteome</keyword>
<comment type="caution">
    <text evidence="1">The sequence shown here is derived from an EMBL/GenBank/DDBJ whole genome shotgun (WGS) entry which is preliminary data.</text>
</comment>
<dbReference type="RefSeq" id="WP_344376917.1">
    <property type="nucleotide sequence ID" value="NZ_BAAASQ010000016.1"/>
</dbReference>
<accession>A0ABV9UTC2</accession>
<dbReference type="Gene3D" id="1.20.120.1870">
    <property type="entry name" value="Fic/DOC protein, Fido domain"/>
    <property type="match status" value="1"/>
</dbReference>
<dbReference type="Proteomes" id="UP001595834">
    <property type="component" value="Unassembled WGS sequence"/>
</dbReference>
<dbReference type="InterPro" id="IPR053737">
    <property type="entry name" value="Type_II_TA_Toxin"/>
</dbReference>
<sequence length="123" mass="13304">MNLSVDLAWILELARETGQDDPAVEDYGVALAAVERHRAVLMGHNVYHGTFARAAALTHTLGRLQWLERSNMNVAVAVAHGYLLASGVDVKLDGARVRALVTELMKDTCTAHSVAAVLKTWAV</sequence>
<evidence type="ECO:0000313" key="2">
    <source>
        <dbReference type="Proteomes" id="UP001595834"/>
    </source>
</evidence>
<dbReference type="EMBL" id="JBHSIZ010000030">
    <property type="protein sequence ID" value="MFC4959372.1"/>
    <property type="molecule type" value="Genomic_DNA"/>
</dbReference>